<sequence length="204" mass="23088">MVNDSHDVNVGETFPHLISFSWQGRGPNAFLLLLSRMRTLQRVSLADIYDNAPDIRALAPLLEQSWQSLQVVSVDAGSPGPFPRVALKSLTRCRNMMLFSLIAARGVVWGFSQEQMRVLALPWPALEAIIIDAYSWMLFPVSRVLLRLDVYSYFAADCPQICHIDIRTQLDSASTVSMLPYQRIPNKVDSKQEVIIGVHRLFWS</sequence>
<protein>
    <recommendedName>
        <fullName evidence="3">F-box domain-containing protein</fullName>
    </recommendedName>
</protein>
<dbReference type="AlphaFoldDB" id="A0A165EPE3"/>
<name>A0A165EPE3_9BASI</name>
<organism evidence="1 2">
    <name type="scientific">Calocera cornea HHB12733</name>
    <dbReference type="NCBI Taxonomy" id="1353952"/>
    <lineage>
        <taxon>Eukaryota</taxon>
        <taxon>Fungi</taxon>
        <taxon>Dikarya</taxon>
        <taxon>Basidiomycota</taxon>
        <taxon>Agaricomycotina</taxon>
        <taxon>Dacrymycetes</taxon>
        <taxon>Dacrymycetales</taxon>
        <taxon>Dacrymycetaceae</taxon>
        <taxon>Calocera</taxon>
    </lineage>
</organism>
<dbReference type="EMBL" id="KV423998">
    <property type="protein sequence ID" value="KZT55267.1"/>
    <property type="molecule type" value="Genomic_DNA"/>
</dbReference>
<evidence type="ECO:0000313" key="2">
    <source>
        <dbReference type="Proteomes" id="UP000076842"/>
    </source>
</evidence>
<dbReference type="Proteomes" id="UP000076842">
    <property type="component" value="Unassembled WGS sequence"/>
</dbReference>
<evidence type="ECO:0008006" key="3">
    <source>
        <dbReference type="Google" id="ProtNLM"/>
    </source>
</evidence>
<accession>A0A165EPE3</accession>
<reference evidence="1 2" key="1">
    <citation type="journal article" date="2016" name="Mol. Biol. Evol.">
        <title>Comparative Genomics of Early-Diverging Mushroom-Forming Fungi Provides Insights into the Origins of Lignocellulose Decay Capabilities.</title>
        <authorList>
            <person name="Nagy L.G."/>
            <person name="Riley R."/>
            <person name="Tritt A."/>
            <person name="Adam C."/>
            <person name="Daum C."/>
            <person name="Floudas D."/>
            <person name="Sun H."/>
            <person name="Yadav J.S."/>
            <person name="Pangilinan J."/>
            <person name="Larsson K.H."/>
            <person name="Matsuura K."/>
            <person name="Barry K."/>
            <person name="Labutti K."/>
            <person name="Kuo R."/>
            <person name="Ohm R.A."/>
            <person name="Bhattacharya S.S."/>
            <person name="Shirouzu T."/>
            <person name="Yoshinaga Y."/>
            <person name="Martin F.M."/>
            <person name="Grigoriev I.V."/>
            <person name="Hibbett D.S."/>
        </authorList>
    </citation>
    <scope>NUCLEOTIDE SEQUENCE [LARGE SCALE GENOMIC DNA]</scope>
    <source>
        <strain evidence="1 2">HHB12733</strain>
    </source>
</reference>
<proteinExistence type="predicted"/>
<evidence type="ECO:0000313" key="1">
    <source>
        <dbReference type="EMBL" id="KZT55267.1"/>
    </source>
</evidence>
<keyword evidence="2" id="KW-1185">Reference proteome</keyword>
<dbReference type="InParanoid" id="A0A165EPE3"/>
<gene>
    <name evidence="1" type="ORF">CALCODRAFT_357707</name>
</gene>